<dbReference type="PANTHER" id="PTHR36435">
    <property type="entry name" value="SLR1288 PROTEIN"/>
    <property type="match status" value="1"/>
</dbReference>
<feature type="transmembrane region" description="Helical" evidence="1">
    <location>
        <begin position="193"/>
        <end position="213"/>
    </location>
</feature>
<gene>
    <name evidence="3" type="ORF">QUW02_11665</name>
</gene>
<organism evidence="3 4">
    <name type="scientific">Bacteroides eggerthii</name>
    <dbReference type="NCBI Taxonomy" id="28111"/>
    <lineage>
        <taxon>Bacteria</taxon>
        <taxon>Pseudomonadati</taxon>
        <taxon>Bacteroidota</taxon>
        <taxon>Bacteroidia</taxon>
        <taxon>Bacteroidales</taxon>
        <taxon>Bacteroidaceae</taxon>
        <taxon>Bacteroides</taxon>
    </lineage>
</organism>
<feature type="transmembrane region" description="Helical" evidence="1">
    <location>
        <begin position="225"/>
        <end position="245"/>
    </location>
</feature>
<evidence type="ECO:0000313" key="3">
    <source>
        <dbReference type="EMBL" id="MDM8146569.1"/>
    </source>
</evidence>
<dbReference type="InterPro" id="IPR003675">
    <property type="entry name" value="Rce1/LyrA-like_dom"/>
</dbReference>
<keyword evidence="1" id="KW-0472">Membrane</keyword>
<proteinExistence type="predicted"/>
<feature type="transmembrane region" description="Helical" evidence="1">
    <location>
        <begin position="80"/>
        <end position="97"/>
    </location>
</feature>
<keyword evidence="1" id="KW-0812">Transmembrane</keyword>
<dbReference type="Pfam" id="PF02517">
    <property type="entry name" value="Rce1-like"/>
    <property type="match status" value="1"/>
</dbReference>
<sequence>MRMWWRLLGMVVLFLGTQLLVSVFGTVVCSFLQIDPQGIDVLATLLLLSNLLVAVFLFGCRILPFKETFRRYSWNMKETAFLVGLTLLAIIPVNGLTELLRLPDIMQTSFAGLMANPLGILNIVVLGPLVEELIFRKGMLDILRKGNYFPIWAIVISSVTFGVIHGNPAQIPGAFLFGLLLGWIYWRTNSVWTVWLLHALNNLIGVLTFTIWGEDQKLMDLFGPWGLGALILCFSVVFFGLALSYRKAFKSKVPISFSEE</sequence>
<feature type="transmembrane region" description="Helical" evidence="1">
    <location>
        <begin position="170"/>
        <end position="186"/>
    </location>
</feature>
<protein>
    <submittedName>
        <fullName evidence="3">Type II CAAX endopeptidase family protein</fullName>
    </submittedName>
</protein>
<evidence type="ECO:0000256" key="1">
    <source>
        <dbReference type="SAM" id="Phobius"/>
    </source>
</evidence>
<feature type="transmembrane region" description="Helical" evidence="1">
    <location>
        <begin position="147"/>
        <end position="164"/>
    </location>
</feature>
<accession>A0ABT7U7W1</accession>
<dbReference type="EMBL" id="JAUDCF010000036">
    <property type="protein sequence ID" value="MDM8146569.1"/>
    <property type="molecule type" value="Genomic_DNA"/>
</dbReference>
<dbReference type="PANTHER" id="PTHR36435:SF1">
    <property type="entry name" value="CAAX AMINO TERMINAL PROTEASE FAMILY PROTEIN"/>
    <property type="match status" value="1"/>
</dbReference>
<keyword evidence="1" id="KW-1133">Transmembrane helix</keyword>
<comment type="caution">
    <text evidence="3">The sequence shown here is derived from an EMBL/GenBank/DDBJ whole genome shotgun (WGS) entry which is preliminary data.</text>
</comment>
<keyword evidence="4" id="KW-1185">Reference proteome</keyword>
<evidence type="ECO:0000313" key="4">
    <source>
        <dbReference type="Proteomes" id="UP001228403"/>
    </source>
</evidence>
<evidence type="ECO:0000259" key="2">
    <source>
        <dbReference type="Pfam" id="PF02517"/>
    </source>
</evidence>
<reference evidence="4" key="1">
    <citation type="submission" date="2023-07" db="EMBL/GenBank/DDBJ databases">
        <title>Identification and characterization of horizontal gene transfer across gut microbiota members of farm animals based on homology search.</title>
        <authorList>
            <person name="Schwarzerova J."/>
            <person name="Nykrynova M."/>
            <person name="Jureckova K."/>
            <person name="Cejkova D."/>
            <person name="Rychlik I."/>
        </authorList>
    </citation>
    <scope>NUCLEOTIDE SEQUENCE [LARGE SCALE GENOMIC DNA]</scope>
    <source>
        <strain evidence="4">ET4</strain>
    </source>
</reference>
<name>A0ABT7U7W1_9BACE</name>
<feature type="transmembrane region" description="Helical" evidence="1">
    <location>
        <begin position="41"/>
        <end position="59"/>
    </location>
</feature>
<dbReference type="InterPro" id="IPR052710">
    <property type="entry name" value="CAAX_protease"/>
</dbReference>
<dbReference type="Proteomes" id="UP001228403">
    <property type="component" value="Unassembled WGS sequence"/>
</dbReference>
<feature type="transmembrane region" description="Helical" evidence="1">
    <location>
        <begin position="117"/>
        <end position="135"/>
    </location>
</feature>
<feature type="domain" description="CAAX prenyl protease 2/Lysostaphin resistance protein A-like" evidence="2">
    <location>
        <begin position="118"/>
        <end position="204"/>
    </location>
</feature>